<dbReference type="InterPro" id="IPR029039">
    <property type="entry name" value="Flavoprotein-like_sf"/>
</dbReference>
<proteinExistence type="predicted"/>
<feature type="domain" description="NADPH-dependent FMN reductase-like" evidence="2">
    <location>
        <begin position="1"/>
        <end position="146"/>
    </location>
</feature>
<dbReference type="InterPro" id="IPR005025">
    <property type="entry name" value="FMN_Rdtase-like_dom"/>
</dbReference>
<evidence type="ECO:0000313" key="4">
    <source>
        <dbReference type="EMBL" id="QOP54578.1"/>
    </source>
</evidence>
<gene>
    <name evidence="3" type="ORF">ACX51_05980</name>
    <name evidence="4" type="ORF">HCJ88_01545</name>
</gene>
<evidence type="ECO:0000313" key="5">
    <source>
        <dbReference type="Proteomes" id="UP000237433"/>
    </source>
</evidence>
<evidence type="ECO:0000256" key="1">
    <source>
        <dbReference type="SAM" id="MobiDB-lite"/>
    </source>
</evidence>
<feature type="compositionally biased region" description="Polar residues" evidence="1">
    <location>
        <begin position="377"/>
        <end position="391"/>
    </location>
</feature>
<feature type="region of interest" description="Disordered" evidence="1">
    <location>
        <begin position="368"/>
        <end position="422"/>
    </location>
</feature>
<dbReference type="GO" id="GO:0005829">
    <property type="term" value="C:cytosol"/>
    <property type="evidence" value="ECO:0007669"/>
    <property type="project" value="TreeGrafter"/>
</dbReference>
<reference evidence="4 6" key="2">
    <citation type="submission" date="2020-03" db="EMBL/GenBank/DDBJ databases">
        <title>Complete genome sequence of Lactobacillus paracasei strain NFFJ04, isolated from animal feed.</title>
        <authorList>
            <person name="Jung J.Y."/>
        </authorList>
    </citation>
    <scope>NUCLEOTIDE SEQUENCE [LARGE SCALE GENOMIC DNA]</scope>
    <source>
        <strain evidence="4 6">NFFJ04</strain>
    </source>
</reference>
<sequence>MKIVAIAGSIADISYNRQLLTFIANHYASQIDIELLEIKNIPMFNEDKDQTQSAAVQFLVHKIESADGVILATPEHNHTTSPAMKNVIEWLSYKVHPLNQKPVLIVGASWHTQGSSRAQLALRQIMESPGVGALVMPGDEFLLADAKKAFDELGNLKDSKTIAFLDTVINKFIRWINVLDALQEKKKQEPWRQEDLAGKHPVETSIDIDISDDWVEKAAKLVKATSGNHYVQLNRGVLTVDQLNWFLNSMPVELTFMDDNDQFIYYNHFLDHDAMLAPRDPKQVGNTADLVHPKRAVEHVQQVIWALRQGQKELIAMPVPGNKINQKYIMHFYKAMHDADGRYRGVNEWVLDIWPIVSDYLKRTGQKLIKDPDSKPDATTSASQSEPQRVLSSRVEGKDVQTINDMKTSTADAVTGASETTK</sequence>
<dbReference type="EMBL" id="CP050500">
    <property type="protein sequence ID" value="QOP54578.1"/>
    <property type="molecule type" value="Genomic_DNA"/>
</dbReference>
<dbReference type="Gene3D" id="3.30.450.20">
    <property type="entry name" value="PAS domain"/>
    <property type="match status" value="1"/>
</dbReference>
<name>A0A1J3C9D6_LACPA</name>
<dbReference type="Pfam" id="PF13596">
    <property type="entry name" value="PAS_10"/>
    <property type="match status" value="1"/>
</dbReference>
<dbReference type="EMBL" id="LGIY01000007">
    <property type="protein sequence ID" value="POE43281.1"/>
    <property type="molecule type" value="Genomic_DNA"/>
</dbReference>
<dbReference type="RefSeq" id="WP_003582350.1">
    <property type="nucleotide sequence ID" value="NZ_BDIT01000059.1"/>
</dbReference>
<dbReference type="Proteomes" id="UP000593972">
    <property type="component" value="Chromosome"/>
</dbReference>
<dbReference type="SUPFAM" id="SSF52218">
    <property type="entry name" value="Flavoproteins"/>
    <property type="match status" value="1"/>
</dbReference>
<dbReference type="PANTHER" id="PTHR30543:SF21">
    <property type="entry name" value="NAD(P)H-DEPENDENT FMN REDUCTASE LOT6"/>
    <property type="match status" value="1"/>
</dbReference>
<dbReference type="PANTHER" id="PTHR30543">
    <property type="entry name" value="CHROMATE REDUCTASE"/>
    <property type="match status" value="1"/>
</dbReference>
<dbReference type="GO" id="GO:0010181">
    <property type="term" value="F:FMN binding"/>
    <property type="evidence" value="ECO:0007669"/>
    <property type="project" value="TreeGrafter"/>
</dbReference>
<protein>
    <submittedName>
        <fullName evidence="3">NADPH-dependent FMN reductase</fullName>
    </submittedName>
    <submittedName>
        <fullName evidence="4">NADPH-dependent oxidoreductase</fullName>
    </submittedName>
</protein>
<dbReference type="Gene3D" id="3.40.50.360">
    <property type="match status" value="1"/>
</dbReference>
<feature type="compositionally biased region" description="Polar residues" evidence="1">
    <location>
        <begin position="401"/>
        <end position="422"/>
    </location>
</feature>
<dbReference type="GO" id="GO:0016491">
    <property type="term" value="F:oxidoreductase activity"/>
    <property type="evidence" value="ECO:0007669"/>
    <property type="project" value="InterPro"/>
</dbReference>
<dbReference type="AlphaFoldDB" id="A0A1J3C9D6"/>
<evidence type="ECO:0000313" key="3">
    <source>
        <dbReference type="EMBL" id="POE43281.1"/>
    </source>
</evidence>
<dbReference type="InterPro" id="IPR050712">
    <property type="entry name" value="NAD(P)H-dep_reductase"/>
</dbReference>
<organism evidence="3 5">
    <name type="scientific">Lacticaseibacillus paracasei</name>
    <name type="common">Lactobacillus paracasei</name>
    <dbReference type="NCBI Taxonomy" id="1597"/>
    <lineage>
        <taxon>Bacteria</taxon>
        <taxon>Bacillati</taxon>
        <taxon>Bacillota</taxon>
        <taxon>Bacilli</taxon>
        <taxon>Lactobacillales</taxon>
        <taxon>Lactobacillaceae</taxon>
        <taxon>Lacticaseibacillus</taxon>
    </lineage>
</organism>
<dbReference type="Proteomes" id="UP000237433">
    <property type="component" value="Unassembled WGS sequence"/>
</dbReference>
<accession>A0A1J3C9D6</accession>
<evidence type="ECO:0000259" key="2">
    <source>
        <dbReference type="Pfam" id="PF03358"/>
    </source>
</evidence>
<dbReference type="Pfam" id="PF03358">
    <property type="entry name" value="FMN_red"/>
    <property type="match status" value="1"/>
</dbReference>
<evidence type="ECO:0000313" key="6">
    <source>
        <dbReference type="Proteomes" id="UP000593972"/>
    </source>
</evidence>
<reference evidence="3 5" key="1">
    <citation type="journal article" date="2015" name="J. Am. Soc. Brew. Chem.">
        <title>Dissolved carbon dioxide selects for lactic acid bacteria able to grow in and spoil packaged beer.</title>
        <authorList>
            <person name="Bergsveinson J."/>
            <person name="Redekop A."/>
            <person name="Zoerb S."/>
            <person name="Ziola B."/>
        </authorList>
    </citation>
    <scope>NUCLEOTIDE SEQUENCE [LARGE SCALE GENOMIC DNA]</scope>
    <source>
        <strain evidence="3 5">CCC B1205</strain>
    </source>
</reference>